<dbReference type="InterPro" id="IPR036291">
    <property type="entry name" value="NAD(P)-bd_dom_sf"/>
</dbReference>
<name>A0A383DU10_9ZZZZ</name>
<dbReference type="GO" id="GO:0005997">
    <property type="term" value="P:xylulose metabolic process"/>
    <property type="evidence" value="ECO:0007669"/>
    <property type="project" value="TreeGrafter"/>
</dbReference>
<dbReference type="InterPro" id="IPR051737">
    <property type="entry name" value="L-xylulose/Carbonyl_redctase"/>
</dbReference>
<dbReference type="GO" id="GO:0006006">
    <property type="term" value="P:glucose metabolic process"/>
    <property type="evidence" value="ECO:0007669"/>
    <property type="project" value="TreeGrafter"/>
</dbReference>
<sequence length="214" mass="24052">RTKKDLIEVTKIIKKFKSKCKYYVCDITNYNEIKKIINKQSRIDILINNAGTNIPEHFTKVKRRNMEHLVKINTISSFNLAQLCVLKMIKAKNRKKVGGSIVNMSSQMGHVGGPIRSVYNMNKFGLEGLTKGMAIDLAKYNIRVNTVCPTFVVTPMTKKFLKDKKFKKDMLNNIPLGRFAEMPEIASAVVFLTSDAASMITGTSLLVDGGWTAK</sequence>
<dbReference type="PANTHER" id="PTHR44252">
    <property type="entry name" value="D-ERYTHRULOSE REDUCTASE"/>
    <property type="match status" value="1"/>
</dbReference>
<dbReference type="SUPFAM" id="SSF51735">
    <property type="entry name" value="NAD(P)-binding Rossmann-fold domains"/>
    <property type="match status" value="1"/>
</dbReference>
<dbReference type="Pfam" id="PF13561">
    <property type="entry name" value="adh_short_C2"/>
    <property type="match status" value="1"/>
</dbReference>
<comment type="similarity">
    <text evidence="1">Belongs to the short-chain dehydrogenases/reductases (SDR) family.</text>
</comment>
<organism evidence="3">
    <name type="scientific">marine metagenome</name>
    <dbReference type="NCBI Taxonomy" id="408172"/>
    <lineage>
        <taxon>unclassified sequences</taxon>
        <taxon>metagenomes</taxon>
        <taxon>ecological metagenomes</taxon>
    </lineage>
</organism>
<dbReference type="GO" id="GO:0004090">
    <property type="term" value="F:carbonyl reductase (NADPH) activity"/>
    <property type="evidence" value="ECO:0007669"/>
    <property type="project" value="TreeGrafter"/>
</dbReference>
<dbReference type="EMBL" id="UINC01219998">
    <property type="protein sequence ID" value="SVE47720.1"/>
    <property type="molecule type" value="Genomic_DNA"/>
</dbReference>
<accession>A0A383DU10</accession>
<dbReference type="PRINTS" id="PR00080">
    <property type="entry name" value="SDRFAMILY"/>
</dbReference>
<reference evidence="3" key="1">
    <citation type="submission" date="2018-05" db="EMBL/GenBank/DDBJ databases">
        <authorList>
            <person name="Lanie J.A."/>
            <person name="Ng W.-L."/>
            <person name="Kazmierczak K.M."/>
            <person name="Andrzejewski T.M."/>
            <person name="Davidsen T.M."/>
            <person name="Wayne K.J."/>
            <person name="Tettelin H."/>
            <person name="Glass J.I."/>
            <person name="Rusch D."/>
            <person name="Podicherti R."/>
            <person name="Tsui H.-C.T."/>
            <person name="Winkler M.E."/>
        </authorList>
    </citation>
    <scope>NUCLEOTIDE SEQUENCE</scope>
</reference>
<keyword evidence="2" id="KW-0521">NADP</keyword>
<dbReference type="AlphaFoldDB" id="A0A383DU10"/>
<evidence type="ECO:0000313" key="3">
    <source>
        <dbReference type="EMBL" id="SVE47720.1"/>
    </source>
</evidence>
<dbReference type="InterPro" id="IPR002347">
    <property type="entry name" value="SDR_fam"/>
</dbReference>
<feature type="non-terminal residue" evidence="3">
    <location>
        <position position="1"/>
    </location>
</feature>
<evidence type="ECO:0008006" key="4">
    <source>
        <dbReference type="Google" id="ProtNLM"/>
    </source>
</evidence>
<evidence type="ECO:0000256" key="1">
    <source>
        <dbReference type="ARBA" id="ARBA00006484"/>
    </source>
</evidence>
<gene>
    <name evidence="3" type="ORF">METZ01_LOCUS500574</name>
</gene>
<protein>
    <recommendedName>
        <fullName evidence="4">Oxidoreductase</fullName>
    </recommendedName>
</protein>
<dbReference type="Gene3D" id="3.40.50.720">
    <property type="entry name" value="NAD(P)-binding Rossmann-like Domain"/>
    <property type="match status" value="1"/>
</dbReference>
<dbReference type="PRINTS" id="PR00081">
    <property type="entry name" value="GDHRDH"/>
</dbReference>
<dbReference type="GO" id="GO:0050038">
    <property type="term" value="F:L-xylulose reductase (NADPH) activity"/>
    <property type="evidence" value="ECO:0007669"/>
    <property type="project" value="TreeGrafter"/>
</dbReference>
<proteinExistence type="inferred from homology"/>
<dbReference type="CDD" id="cd05233">
    <property type="entry name" value="SDR_c"/>
    <property type="match status" value="1"/>
</dbReference>
<evidence type="ECO:0000256" key="2">
    <source>
        <dbReference type="ARBA" id="ARBA00022857"/>
    </source>
</evidence>
<dbReference type="PANTHER" id="PTHR44252:SF3">
    <property type="entry name" value="D-ERYTHRULOSE REDUCTASE-RELATED"/>
    <property type="match status" value="1"/>
</dbReference>